<dbReference type="KEGG" id="pdh:B9T62_08905"/>
<evidence type="ECO:0000313" key="1">
    <source>
        <dbReference type="EMBL" id="ASA20891.1"/>
    </source>
</evidence>
<accession>A0A2Z2KLN1</accession>
<dbReference type="Proteomes" id="UP000249890">
    <property type="component" value="Chromosome"/>
</dbReference>
<dbReference type="EMBL" id="CP021780">
    <property type="protein sequence ID" value="ASA20891.1"/>
    <property type="molecule type" value="Genomic_DNA"/>
</dbReference>
<proteinExistence type="predicted"/>
<dbReference type="OrthoDB" id="2679476at2"/>
<gene>
    <name evidence="1" type="ORF">B9T62_08905</name>
</gene>
<organism evidence="1 2">
    <name type="scientific">Paenibacillus donghaensis</name>
    <dbReference type="NCBI Taxonomy" id="414771"/>
    <lineage>
        <taxon>Bacteria</taxon>
        <taxon>Bacillati</taxon>
        <taxon>Bacillota</taxon>
        <taxon>Bacilli</taxon>
        <taxon>Bacillales</taxon>
        <taxon>Paenibacillaceae</taxon>
        <taxon>Paenibacillus</taxon>
    </lineage>
</organism>
<sequence length="61" mass="7090">MLKREIQQLLLENVTHSIHLISGETYIGTCEINEQSDSIQMITGQEKVSFPYWAVKRIKQL</sequence>
<protein>
    <submittedName>
        <fullName evidence="1">Uncharacterized protein</fullName>
    </submittedName>
</protein>
<reference evidence="1 2" key="1">
    <citation type="submission" date="2017-06" db="EMBL/GenBank/DDBJ databases">
        <title>Complete genome sequence of Paenibacillus donghaensis KCTC 13049T isolated from East Sea sediment, South Korea.</title>
        <authorList>
            <person name="Jung B.K."/>
            <person name="Hong S.-J."/>
            <person name="Shin J.-H."/>
        </authorList>
    </citation>
    <scope>NUCLEOTIDE SEQUENCE [LARGE SCALE GENOMIC DNA]</scope>
    <source>
        <strain evidence="1 2">KCTC 13049</strain>
    </source>
</reference>
<evidence type="ECO:0000313" key="2">
    <source>
        <dbReference type="Proteomes" id="UP000249890"/>
    </source>
</evidence>
<name>A0A2Z2KLN1_9BACL</name>
<keyword evidence="2" id="KW-1185">Reference proteome</keyword>
<dbReference type="RefSeq" id="WP_087914907.1">
    <property type="nucleotide sequence ID" value="NZ_CP021780.1"/>
</dbReference>
<dbReference type="AlphaFoldDB" id="A0A2Z2KLN1"/>